<accession>A0A5C7IJY1</accession>
<name>A0A5C7IJY1_9ROSI</name>
<feature type="region of interest" description="Disordered" evidence="1">
    <location>
        <begin position="1"/>
        <end position="22"/>
    </location>
</feature>
<evidence type="ECO:0000313" key="2">
    <source>
        <dbReference type="EMBL" id="TXG69501.1"/>
    </source>
</evidence>
<reference evidence="3" key="1">
    <citation type="journal article" date="2019" name="Gigascience">
        <title>De novo genome assembly of the endangered Acer yangbiense, a plant species with extremely small populations endemic to Yunnan Province, China.</title>
        <authorList>
            <person name="Yang J."/>
            <person name="Wariss H.M."/>
            <person name="Tao L."/>
            <person name="Zhang R."/>
            <person name="Yun Q."/>
            <person name="Hollingsworth P."/>
            <person name="Dao Z."/>
            <person name="Luo G."/>
            <person name="Guo H."/>
            <person name="Ma Y."/>
            <person name="Sun W."/>
        </authorList>
    </citation>
    <scope>NUCLEOTIDE SEQUENCE [LARGE SCALE GENOMIC DNA]</scope>
    <source>
        <strain evidence="3">cv. Malutang</strain>
    </source>
</reference>
<sequence>MHLPKLRSFSYEEEVGSTSDDERQMKDTLMPLFDGKVCNVKFLNLKTIYLRAINLKYVFLSSTLGSFVQLAAATPRDRLL</sequence>
<dbReference type="OrthoDB" id="1802780at2759"/>
<dbReference type="Proteomes" id="UP000323000">
    <property type="component" value="Chromosome 2"/>
</dbReference>
<dbReference type="EMBL" id="VAHF01000002">
    <property type="protein sequence ID" value="TXG69501.1"/>
    <property type="molecule type" value="Genomic_DNA"/>
</dbReference>
<gene>
    <name evidence="2" type="ORF">EZV62_004436</name>
</gene>
<dbReference type="AlphaFoldDB" id="A0A5C7IJY1"/>
<evidence type="ECO:0000256" key="1">
    <source>
        <dbReference type="SAM" id="MobiDB-lite"/>
    </source>
</evidence>
<organism evidence="2 3">
    <name type="scientific">Acer yangbiense</name>
    <dbReference type="NCBI Taxonomy" id="1000413"/>
    <lineage>
        <taxon>Eukaryota</taxon>
        <taxon>Viridiplantae</taxon>
        <taxon>Streptophyta</taxon>
        <taxon>Embryophyta</taxon>
        <taxon>Tracheophyta</taxon>
        <taxon>Spermatophyta</taxon>
        <taxon>Magnoliopsida</taxon>
        <taxon>eudicotyledons</taxon>
        <taxon>Gunneridae</taxon>
        <taxon>Pentapetalae</taxon>
        <taxon>rosids</taxon>
        <taxon>malvids</taxon>
        <taxon>Sapindales</taxon>
        <taxon>Sapindaceae</taxon>
        <taxon>Hippocastanoideae</taxon>
        <taxon>Acereae</taxon>
        <taxon>Acer</taxon>
    </lineage>
</organism>
<proteinExistence type="predicted"/>
<evidence type="ECO:0000313" key="3">
    <source>
        <dbReference type="Proteomes" id="UP000323000"/>
    </source>
</evidence>
<keyword evidence="3" id="KW-1185">Reference proteome</keyword>
<comment type="caution">
    <text evidence="2">The sequence shown here is derived from an EMBL/GenBank/DDBJ whole genome shotgun (WGS) entry which is preliminary data.</text>
</comment>
<protein>
    <submittedName>
        <fullName evidence="2">Uncharacterized protein</fullName>
    </submittedName>
</protein>